<feature type="signal peptide" evidence="1">
    <location>
        <begin position="1"/>
        <end position="22"/>
    </location>
</feature>
<accession>A0A2T0T5M6</accession>
<dbReference type="PANTHER" id="PTHR43640">
    <property type="entry name" value="OS07G0260300 PROTEIN"/>
    <property type="match status" value="1"/>
</dbReference>
<dbReference type="PROSITE" id="PS51352">
    <property type="entry name" value="THIOREDOXIN_2"/>
    <property type="match status" value="1"/>
</dbReference>
<evidence type="ECO:0000256" key="1">
    <source>
        <dbReference type="SAM" id="SignalP"/>
    </source>
</evidence>
<dbReference type="AlphaFoldDB" id="A0A2T0T5M6"/>
<dbReference type="Proteomes" id="UP000238375">
    <property type="component" value="Unassembled WGS sequence"/>
</dbReference>
<organism evidence="3 4">
    <name type="scientific">Spirosoma oryzae</name>
    <dbReference type="NCBI Taxonomy" id="1469603"/>
    <lineage>
        <taxon>Bacteria</taxon>
        <taxon>Pseudomonadati</taxon>
        <taxon>Bacteroidota</taxon>
        <taxon>Cytophagia</taxon>
        <taxon>Cytophagales</taxon>
        <taxon>Cytophagaceae</taxon>
        <taxon>Spirosoma</taxon>
    </lineage>
</organism>
<dbReference type="PANTHER" id="PTHR43640:SF1">
    <property type="entry name" value="THIOREDOXIN-DEPENDENT PEROXIREDOXIN"/>
    <property type="match status" value="1"/>
</dbReference>
<evidence type="ECO:0000259" key="2">
    <source>
        <dbReference type="PROSITE" id="PS51352"/>
    </source>
</evidence>
<gene>
    <name evidence="3" type="ORF">CLV58_106157</name>
</gene>
<evidence type="ECO:0000313" key="3">
    <source>
        <dbReference type="EMBL" id="PRY40972.1"/>
    </source>
</evidence>
<dbReference type="InterPro" id="IPR013766">
    <property type="entry name" value="Thioredoxin_domain"/>
</dbReference>
<name>A0A2T0T5M6_9BACT</name>
<dbReference type="EMBL" id="PVTE01000006">
    <property type="protein sequence ID" value="PRY40972.1"/>
    <property type="molecule type" value="Genomic_DNA"/>
</dbReference>
<reference evidence="3 4" key="1">
    <citation type="submission" date="2018-03" db="EMBL/GenBank/DDBJ databases">
        <title>Genomic Encyclopedia of Archaeal and Bacterial Type Strains, Phase II (KMG-II): from individual species to whole genera.</title>
        <authorList>
            <person name="Goeker M."/>
        </authorList>
    </citation>
    <scope>NUCLEOTIDE SEQUENCE [LARGE SCALE GENOMIC DNA]</scope>
    <source>
        <strain evidence="3 4">DSM 28354</strain>
    </source>
</reference>
<sequence length="205" mass="23054">MSRWINRIFFSFCFLVVTTLGAQPRSGYALGDAVDDFTVKSTDNRAVTLHDYQAQKGLIVVFSSNHCPFSRIYEERIQAIDRQFAPQGYPVLAIMPNDPTVYPEDSFANMQRRADEQHYPYTYAIDESQQATRRFGASRTPQVFVLKQTNGQFIVEYTGAIDDNPQDRAGVKRNYVDEAVSSLLAGRPVSTPITKAVGCAVKLRP</sequence>
<dbReference type="GO" id="GO:0016491">
    <property type="term" value="F:oxidoreductase activity"/>
    <property type="evidence" value="ECO:0007669"/>
    <property type="project" value="InterPro"/>
</dbReference>
<dbReference type="OrthoDB" id="9809746at2"/>
<dbReference type="InterPro" id="IPR047262">
    <property type="entry name" value="PRX-like1"/>
</dbReference>
<dbReference type="GO" id="GO:0016209">
    <property type="term" value="F:antioxidant activity"/>
    <property type="evidence" value="ECO:0007669"/>
    <property type="project" value="InterPro"/>
</dbReference>
<dbReference type="InterPro" id="IPR036249">
    <property type="entry name" value="Thioredoxin-like_sf"/>
</dbReference>
<dbReference type="SUPFAM" id="SSF52833">
    <property type="entry name" value="Thioredoxin-like"/>
    <property type="match status" value="1"/>
</dbReference>
<keyword evidence="4" id="KW-1185">Reference proteome</keyword>
<dbReference type="Gene3D" id="3.40.30.10">
    <property type="entry name" value="Glutaredoxin"/>
    <property type="match status" value="1"/>
</dbReference>
<feature type="domain" description="Thioredoxin" evidence="2">
    <location>
        <begin position="28"/>
        <end position="181"/>
    </location>
</feature>
<dbReference type="RefSeq" id="WP_106137403.1">
    <property type="nucleotide sequence ID" value="NZ_PVTE01000006.1"/>
</dbReference>
<proteinExistence type="predicted"/>
<dbReference type="Pfam" id="PF00578">
    <property type="entry name" value="AhpC-TSA"/>
    <property type="match status" value="1"/>
</dbReference>
<dbReference type="CDD" id="cd02969">
    <property type="entry name" value="PRX_like1"/>
    <property type="match status" value="1"/>
</dbReference>
<comment type="caution">
    <text evidence="3">The sequence shown here is derived from an EMBL/GenBank/DDBJ whole genome shotgun (WGS) entry which is preliminary data.</text>
</comment>
<evidence type="ECO:0000313" key="4">
    <source>
        <dbReference type="Proteomes" id="UP000238375"/>
    </source>
</evidence>
<keyword evidence="1" id="KW-0732">Signal</keyword>
<dbReference type="InterPro" id="IPR000866">
    <property type="entry name" value="AhpC/TSA"/>
</dbReference>
<protein>
    <submittedName>
        <fullName evidence="3">AhpC/TSA family protein</fullName>
    </submittedName>
</protein>
<feature type="chain" id="PRO_5015491926" evidence="1">
    <location>
        <begin position="23"/>
        <end position="205"/>
    </location>
</feature>